<protein>
    <submittedName>
        <fullName evidence="1">Uncharacterized protein</fullName>
    </submittedName>
</protein>
<comment type="caution">
    <text evidence="1">The sequence shown here is derived from an EMBL/GenBank/DDBJ whole genome shotgun (WGS) entry which is preliminary data.</text>
</comment>
<proteinExistence type="predicted"/>
<keyword evidence="2" id="KW-1185">Reference proteome</keyword>
<evidence type="ECO:0000313" key="1">
    <source>
        <dbReference type="EMBL" id="TDD65326.1"/>
    </source>
</evidence>
<reference evidence="1 2" key="1">
    <citation type="submission" date="2019-02" db="EMBL/GenBank/DDBJ databases">
        <title>Draft genome sequences of novel Actinobacteria.</title>
        <authorList>
            <person name="Sahin N."/>
            <person name="Ay H."/>
            <person name="Saygin H."/>
        </authorList>
    </citation>
    <scope>NUCLEOTIDE SEQUENCE [LARGE SCALE GENOMIC DNA]</scope>
    <source>
        <strain evidence="1 2">8K307</strain>
    </source>
</reference>
<dbReference type="EMBL" id="SMLB01000053">
    <property type="protein sequence ID" value="TDD65326.1"/>
    <property type="molecule type" value="Genomic_DNA"/>
</dbReference>
<organism evidence="1 2">
    <name type="scientific">Jiangella aurantiaca</name>
    <dbReference type="NCBI Taxonomy" id="2530373"/>
    <lineage>
        <taxon>Bacteria</taxon>
        <taxon>Bacillati</taxon>
        <taxon>Actinomycetota</taxon>
        <taxon>Actinomycetes</taxon>
        <taxon>Jiangellales</taxon>
        <taxon>Jiangellaceae</taxon>
        <taxon>Jiangella</taxon>
    </lineage>
</organism>
<name>A0A4R5A3A4_9ACTN</name>
<accession>A0A4R5A3A4</accession>
<sequence length="72" mass="8029">MTFEPYADTLHRVRAAELQQDAVTAGVTRRARRARQLELAARLLDRLARRLEARAGASRAKARFGAGRARAI</sequence>
<gene>
    <name evidence="1" type="ORF">E1262_25465</name>
</gene>
<dbReference type="Proteomes" id="UP000295217">
    <property type="component" value="Unassembled WGS sequence"/>
</dbReference>
<dbReference type="RefSeq" id="WP_132106931.1">
    <property type="nucleotide sequence ID" value="NZ_SMLB01000053.1"/>
</dbReference>
<evidence type="ECO:0000313" key="2">
    <source>
        <dbReference type="Proteomes" id="UP000295217"/>
    </source>
</evidence>
<dbReference type="AlphaFoldDB" id="A0A4R5A3A4"/>